<keyword evidence="3" id="KW-0731">Sigma factor</keyword>
<dbReference type="InterPro" id="IPR007627">
    <property type="entry name" value="RNA_pol_sigma70_r2"/>
</dbReference>
<dbReference type="OrthoDB" id="9784984at2"/>
<dbReference type="GO" id="GO:0016987">
    <property type="term" value="F:sigma factor activity"/>
    <property type="evidence" value="ECO:0007669"/>
    <property type="project" value="UniProtKB-KW"/>
</dbReference>
<dbReference type="AlphaFoldDB" id="A0A1T4KPU0"/>
<dbReference type="InterPro" id="IPR036388">
    <property type="entry name" value="WH-like_DNA-bd_sf"/>
</dbReference>
<dbReference type="Gene3D" id="1.10.1740.10">
    <property type="match status" value="1"/>
</dbReference>
<dbReference type="GO" id="GO:0006352">
    <property type="term" value="P:DNA-templated transcription initiation"/>
    <property type="evidence" value="ECO:0007669"/>
    <property type="project" value="InterPro"/>
</dbReference>
<evidence type="ECO:0000313" key="7">
    <source>
        <dbReference type="EMBL" id="SJZ44449.1"/>
    </source>
</evidence>
<proteinExistence type="inferred from homology"/>
<gene>
    <name evidence="7" type="ORF">SAMN02745149_01275</name>
</gene>
<dbReference type="GeneID" id="78316575"/>
<accession>A0A1T4KPU0</accession>
<dbReference type="NCBIfam" id="TIGR02937">
    <property type="entry name" value="sigma70-ECF"/>
    <property type="match status" value="1"/>
</dbReference>
<dbReference type="InterPro" id="IPR014284">
    <property type="entry name" value="RNA_pol_sigma-70_dom"/>
</dbReference>
<dbReference type="CDD" id="cd06171">
    <property type="entry name" value="Sigma70_r4"/>
    <property type="match status" value="1"/>
</dbReference>
<dbReference type="RefSeq" id="WP_078933184.1">
    <property type="nucleotide sequence ID" value="NZ_FUWG01000008.1"/>
</dbReference>
<evidence type="ECO:0000256" key="2">
    <source>
        <dbReference type="ARBA" id="ARBA00023015"/>
    </source>
</evidence>
<dbReference type="SUPFAM" id="SSF88946">
    <property type="entry name" value="Sigma2 domain of RNA polymerase sigma factors"/>
    <property type="match status" value="1"/>
</dbReference>
<feature type="domain" description="RNA polymerase sigma factor 70 region 4 type 2" evidence="6">
    <location>
        <begin position="131"/>
        <end position="183"/>
    </location>
</feature>
<keyword evidence="8" id="KW-1185">Reference proteome</keyword>
<dbReference type="Pfam" id="PF04542">
    <property type="entry name" value="Sigma70_r2"/>
    <property type="match status" value="1"/>
</dbReference>
<dbReference type="GO" id="GO:0003677">
    <property type="term" value="F:DNA binding"/>
    <property type="evidence" value="ECO:0007669"/>
    <property type="project" value="InterPro"/>
</dbReference>
<keyword evidence="4" id="KW-0804">Transcription</keyword>
<sequence length="194" mass="22599">MAKELLKKLEKDIIKKRDFALVKSAVAGNKTSFAKLMSLYKTRVFYFGKSFFHNEADSEDFVQDVFLKVFMNLDSFKGNSQFSTWLMKIAWTTAVNSVKRRKEYLPIADETAILDTDATPEERQILCLTQEAIRQAVSELPEKYAVCIEMYFSYDIPYQEISEITEIPVNTIKSHIFRAKKLLKEKLEDFYGKQ</sequence>
<dbReference type="PANTHER" id="PTHR43133:SF51">
    <property type="entry name" value="RNA POLYMERASE SIGMA FACTOR"/>
    <property type="match status" value="1"/>
</dbReference>
<evidence type="ECO:0000256" key="3">
    <source>
        <dbReference type="ARBA" id="ARBA00023082"/>
    </source>
</evidence>
<dbReference type="InterPro" id="IPR013249">
    <property type="entry name" value="RNA_pol_sigma70_r4_t2"/>
</dbReference>
<evidence type="ECO:0000259" key="5">
    <source>
        <dbReference type="Pfam" id="PF04542"/>
    </source>
</evidence>
<evidence type="ECO:0000259" key="6">
    <source>
        <dbReference type="Pfam" id="PF08281"/>
    </source>
</evidence>
<comment type="similarity">
    <text evidence="1">Belongs to the sigma-70 factor family. ECF subfamily.</text>
</comment>
<dbReference type="Gene3D" id="1.10.10.10">
    <property type="entry name" value="Winged helix-like DNA-binding domain superfamily/Winged helix DNA-binding domain"/>
    <property type="match status" value="1"/>
</dbReference>
<protein>
    <submittedName>
        <fullName evidence="7">RNA polymerase sigma-70 factor, ECF subfamily</fullName>
    </submittedName>
</protein>
<dbReference type="Proteomes" id="UP000190423">
    <property type="component" value="Unassembled WGS sequence"/>
</dbReference>
<dbReference type="InterPro" id="IPR039425">
    <property type="entry name" value="RNA_pol_sigma-70-like"/>
</dbReference>
<dbReference type="EMBL" id="FUWG01000008">
    <property type="protein sequence ID" value="SJZ44449.1"/>
    <property type="molecule type" value="Genomic_DNA"/>
</dbReference>
<dbReference type="InterPro" id="IPR013324">
    <property type="entry name" value="RNA_pol_sigma_r3/r4-like"/>
</dbReference>
<dbReference type="STRING" id="261392.SAMN02745149_01275"/>
<dbReference type="PANTHER" id="PTHR43133">
    <property type="entry name" value="RNA POLYMERASE ECF-TYPE SIGMA FACTO"/>
    <property type="match status" value="1"/>
</dbReference>
<reference evidence="7 8" key="1">
    <citation type="submission" date="2017-02" db="EMBL/GenBank/DDBJ databases">
        <authorList>
            <person name="Peterson S.W."/>
        </authorList>
    </citation>
    <scope>NUCLEOTIDE SEQUENCE [LARGE SCALE GENOMIC DNA]</scope>
    <source>
        <strain evidence="7 8">ATCC BAA-908</strain>
    </source>
</reference>
<feature type="domain" description="RNA polymerase sigma-70 region 2" evidence="5">
    <location>
        <begin position="37"/>
        <end position="102"/>
    </location>
</feature>
<evidence type="ECO:0000256" key="4">
    <source>
        <dbReference type="ARBA" id="ARBA00023163"/>
    </source>
</evidence>
<name>A0A1T4KPU0_TREPO</name>
<evidence type="ECO:0000313" key="8">
    <source>
        <dbReference type="Proteomes" id="UP000190423"/>
    </source>
</evidence>
<evidence type="ECO:0000256" key="1">
    <source>
        <dbReference type="ARBA" id="ARBA00010641"/>
    </source>
</evidence>
<dbReference type="InterPro" id="IPR013325">
    <property type="entry name" value="RNA_pol_sigma_r2"/>
</dbReference>
<organism evidence="7 8">
    <name type="scientific">Treponema porcinum</name>
    <dbReference type="NCBI Taxonomy" id="261392"/>
    <lineage>
        <taxon>Bacteria</taxon>
        <taxon>Pseudomonadati</taxon>
        <taxon>Spirochaetota</taxon>
        <taxon>Spirochaetia</taxon>
        <taxon>Spirochaetales</taxon>
        <taxon>Treponemataceae</taxon>
        <taxon>Treponema</taxon>
    </lineage>
</organism>
<dbReference type="SUPFAM" id="SSF88659">
    <property type="entry name" value="Sigma3 and sigma4 domains of RNA polymerase sigma factors"/>
    <property type="match status" value="1"/>
</dbReference>
<dbReference type="Pfam" id="PF08281">
    <property type="entry name" value="Sigma70_r4_2"/>
    <property type="match status" value="1"/>
</dbReference>
<keyword evidence="2" id="KW-0805">Transcription regulation</keyword>